<evidence type="ECO:0000313" key="12">
    <source>
        <dbReference type="EMBL" id="KAK9500209.1"/>
    </source>
</evidence>
<dbReference type="GO" id="GO:0046872">
    <property type="term" value="F:metal ion binding"/>
    <property type="evidence" value="ECO:0007669"/>
    <property type="project" value="UniProtKB-KW"/>
</dbReference>
<keyword evidence="4" id="KW-0963">Cytoplasm</keyword>
<feature type="binding site" evidence="10">
    <location>
        <position position="105"/>
    </location>
    <ligand>
        <name>Zn(2+)</name>
        <dbReference type="ChEBI" id="CHEBI:29105"/>
        <label>2</label>
    </ligand>
</feature>
<accession>A0AAW1CNR2</accession>
<keyword evidence="13" id="KW-1185">Reference proteome</keyword>
<dbReference type="PIRSF" id="PIRSF036696">
    <property type="entry name" value="ACY-1"/>
    <property type="match status" value="1"/>
</dbReference>
<dbReference type="EMBL" id="JAPXFL010000010">
    <property type="protein sequence ID" value="KAK9500209.1"/>
    <property type="molecule type" value="Genomic_DNA"/>
</dbReference>
<evidence type="ECO:0000256" key="8">
    <source>
        <dbReference type="ARBA" id="ARBA00029656"/>
    </source>
</evidence>
<comment type="subcellular location">
    <subcellularLocation>
        <location evidence="1">Cytoplasm</location>
    </subcellularLocation>
</comment>
<evidence type="ECO:0000256" key="6">
    <source>
        <dbReference type="ARBA" id="ARBA00022801"/>
    </source>
</evidence>
<dbReference type="FunFam" id="3.40.630.10:FF:000019">
    <property type="entry name" value="Aminoacylase 1"/>
    <property type="match status" value="1"/>
</dbReference>
<dbReference type="EC" id="3.5.1.14" evidence="3"/>
<dbReference type="InterPro" id="IPR036264">
    <property type="entry name" value="Bact_exopeptidase_dim_dom"/>
</dbReference>
<name>A0AAW1CNR2_9HEMI</name>
<evidence type="ECO:0000256" key="1">
    <source>
        <dbReference type="ARBA" id="ARBA00004496"/>
    </source>
</evidence>
<reference evidence="12 13" key="1">
    <citation type="submission" date="2022-12" db="EMBL/GenBank/DDBJ databases">
        <title>Chromosome-level genome assembly of true bugs.</title>
        <authorList>
            <person name="Ma L."/>
            <person name="Li H."/>
        </authorList>
    </citation>
    <scope>NUCLEOTIDE SEQUENCE [LARGE SCALE GENOMIC DNA]</scope>
    <source>
        <strain evidence="12">Lab_2022b</strain>
    </source>
</reference>
<keyword evidence="7 10" id="KW-0862">Zinc</keyword>
<evidence type="ECO:0000256" key="10">
    <source>
        <dbReference type="PIRSR" id="PIRSR036696-2"/>
    </source>
</evidence>
<sequence length="395" mass="44497">MEHRAVKYFREYLRIPTVHPDVEYDDCVKFLESLGTDCGLKCTIHGTSKKPIVLLTWQGTDKNAGSILLNSHMDVVPADKTRWTHDPFEAFKDESGNIYGRGSQDTKEIGIQYVEAIRCLIEEGIQPKRTVYISYVPDEEIGGIEGMGSFINTNEFQNLNIEFALDEGGACPENKLIIFNDERCTAHLKITCKGPTGHGSLLFENTAGEKLVKVLDELMNFRESQVMAVSKLPHPLLYLSYVTTVNLTKVEGGVQNNVVPPELSMTYDVRLSVNTDHEEFFDWIKAICSNAGKDVTYEILEYNPKAPKTETDESNRFWMAIKEALDEMNVEYNVVGCPGATDARFVRRVGIPALGLSPMKNTPILLHSDNEMLNEKVFLEGIDIYKNIIRKLVNC</sequence>
<dbReference type="Pfam" id="PF01546">
    <property type="entry name" value="Peptidase_M20"/>
    <property type="match status" value="1"/>
</dbReference>
<dbReference type="InterPro" id="IPR011650">
    <property type="entry name" value="Peptidase_M20_dimer"/>
</dbReference>
<proteinExistence type="inferred from homology"/>
<evidence type="ECO:0000259" key="11">
    <source>
        <dbReference type="Pfam" id="PF07687"/>
    </source>
</evidence>
<evidence type="ECO:0000256" key="3">
    <source>
        <dbReference type="ARBA" id="ARBA00011913"/>
    </source>
</evidence>
<feature type="binding site" evidence="10">
    <location>
        <position position="140"/>
    </location>
    <ligand>
        <name>Zn(2+)</name>
        <dbReference type="ChEBI" id="CHEBI:29105"/>
        <label>2</label>
    </ligand>
</feature>
<dbReference type="GO" id="GO:0005737">
    <property type="term" value="C:cytoplasm"/>
    <property type="evidence" value="ECO:0007669"/>
    <property type="project" value="UniProtKB-SubCell"/>
</dbReference>
<comment type="caution">
    <text evidence="12">The sequence shown here is derived from an EMBL/GenBank/DDBJ whole genome shotgun (WGS) entry which is preliminary data.</text>
</comment>
<dbReference type="InterPro" id="IPR001261">
    <property type="entry name" value="ArgE/DapE_CS"/>
</dbReference>
<dbReference type="GO" id="GO:0006520">
    <property type="term" value="P:amino acid metabolic process"/>
    <property type="evidence" value="ECO:0007669"/>
    <property type="project" value="InterPro"/>
</dbReference>
<dbReference type="GO" id="GO:0004046">
    <property type="term" value="F:aminoacylase activity"/>
    <property type="evidence" value="ECO:0007669"/>
    <property type="project" value="UniProtKB-EC"/>
</dbReference>
<keyword evidence="6" id="KW-0378">Hydrolase</keyword>
<comment type="similarity">
    <text evidence="2">Belongs to the peptidase M20A family.</text>
</comment>
<evidence type="ECO:0000256" key="7">
    <source>
        <dbReference type="ARBA" id="ARBA00022833"/>
    </source>
</evidence>
<feature type="binding site" evidence="10">
    <location>
        <position position="72"/>
    </location>
    <ligand>
        <name>Zn(2+)</name>
        <dbReference type="ChEBI" id="CHEBI:29105"/>
        <label>1</label>
    </ligand>
</feature>
<dbReference type="InterPro" id="IPR052083">
    <property type="entry name" value="Aminoacylase-1_M20A"/>
</dbReference>
<dbReference type="NCBIfam" id="TIGR01880">
    <property type="entry name" value="Ac-peptdase-euk"/>
    <property type="match status" value="1"/>
</dbReference>
<dbReference type="PROSITE" id="PS00758">
    <property type="entry name" value="ARGE_DAPE_CPG2_1"/>
    <property type="match status" value="1"/>
</dbReference>
<feature type="active site" description="Proton acceptor" evidence="9">
    <location>
        <position position="139"/>
    </location>
</feature>
<dbReference type="EMBL" id="JAPXFL010000010">
    <property type="protein sequence ID" value="KAK9500208.1"/>
    <property type="molecule type" value="Genomic_DNA"/>
</dbReference>
<feature type="binding site" evidence="10">
    <location>
        <position position="167"/>
    </location>
    <ligand>
        <name>Zn(2+)</name>
        <dbReference type="ChEBI" id="CHEBI:29105"/>
        <label>1</label>
    </ligand>
</feature>
<dbReference type="PANTHER" id="PTHR45892:SF1">
    <property type="entry name" value="AMINOACYLASE-1"/>
    <property type="match status" value="1"/>
</dbReference>
<dbReference type="InterPro" id="IPR002933">
    <property type="entry name" value="Peptidase_M20"/>
</dbReference>
<evidence type="ECO:0000313" key="13">
    <source>
        <dbReference type="Proteomes" id="UP001461498"/>
    </source>
</evidence>
<evidence type="ECO:0000256" key="2">
    <source>
        <dbReference type="ARBA" id="ARBA00006247"/>
    </source>
</evidence>
<feature type="binding site" evidence="10">
    <location>
        <position position="105"/>
    </location>
    <ligand>
        <name>Zn(2+)</name>
        <dbReference type="ChEBI" id="CHEBI:29105"/>
        <label>1</label>
    </ligand>
</feature>
<dbReference type="PANTHER" id="PTHR45892">
    <property type="entry name" value="AMINOACYLASE-1"/>
    <property type="match status" value="1"/>
</dbReference>
<dbReference type="Pfam" id="PF07687">
    <property type="entry name" value="M20_dimer"/>
    <property type="match status" value="1"/>
</dbReference>
<gene>
    <name evidence="12" type="ORF">O3M35_001510</name>
</gene>
<evidence type="ECO:0000256" key="5">
    <source>
        <dbReference type="ARBA" id="ARBA00022723"/>
    </source>
</evidence>
<dbReference type="AlphaFoldDB" id="A0AAW1CNR2"/>
<dbReference type="SUPFAM" id="SSF55031">
    <property type="entry name" value="Bacterial exopeptidase dimerisation domain"/>
    <property type="match status" value="1"/>
</dbReference>
<dbReference type="Gene3D" id="3.30.70.360">
    <property type="match status" value="1"/>
</dbReference>
<protein>
    <recommendedName>
        <fullName evidence="3">N-acyl-aliphatic-L-amino acid amidohydrolase</fullName>
        <ecNumber evidence="3">3.5.1.14</ecNumber>
    </recommendedName>
    <alternativeName>
        <fullName evidence="8">N-acyl-L-amino-acid amidohydrolase</fullName>
    </alternativeName>
</protein>
<evidence type="ECO:0000256" key="4">
    <source>
        <dbReference type="ARBA" id="ARBA00022490"/>
    </source>
</evidence>
<dbReference type="Proteomes" id="UP001461498">
    <property type="component" value="Unassembled WGS sequence"/>
</dbReference>
<dbReference type="SUPFAM" id="SSF53187">
    <property type="entry name" value="Zn-dependent exopeptidases"/>
    <property type="match status" value="1"/>
</dbReference>
<dbReference type="Gene3D" id="3.40.630.10">
    <property type="entry name" value="Zn peptidases"/>
    <property type="match status" value="1"/>
</dbReference>
<dbReference type="Gene3D" id="1.10.150.900">
    <property type="match status" value="1"/>
</dbReference>
<dbReference type="InterPro" id="IPR010159">
    <property type="entry name" value="N-acyl_aa_amidohydrolase"/>
</dbReference>
<organism evidence="12 13">
    <name type="scientific">Rhynocoris fuscipes</name>
    <dbReference type="NCBI Taxonomy" id="488301"/>
    <lineage>
        <taxon>Eukaryota</taxon>
        <taxon>Metazoa</taxon>
        <taxon>Ecdysozoa</taxon>
        <taxon>Arthropoda</taxon>
        <taxon>Hexapoda</taxon>
        <taxon>Insecta</taxon>
        <taxon>Pterygota</taxon>
        <taxon>Neoptera</taxon>
        <taxon>Paraneoptera</taxon>
        <taxon>Hemiptera</taxon>
        <taxon>Heteroptera</taxon>
        <taxon>Panheteroptera</taxon>
        <taxon>Cimicomorpha</taxon>
        <taxon>Reduviidae</taxon>
        <taxon>Harpactorinae</taxon>
        <taxon>Harpactorini</taxon>
        <taxon>Rhynocoris</taxon>
    </lineage>
</organism>
<comment type="cofactor">
    <cofactor evidence="10">
        <name>Zn(2+)</name>
        <dbReference type="ChEBI" id="CHEBI:29105"/>
    </cofactor>
    <text evidence="10">Binds 2 Zn(2+) ions per subunit.</text>
</comment>
<feature type="domain" description="Peptidase M20 dimerisation" evidence="11">
    <location>
        <begin position="186"/>
        <end position="294"/>
    </location>
</feature>
<feature type="active site" evidence="9">
    <location>
        <position position="74"/>
    </location>
</feature>
<evidence type="ECO:0000256" key="9">
    <source>
        <dbReference type="PIRSR" id="PIRSR036696-1"/>
    </source>
</evidence>
<feature type="binding site" evidence="10">
    <location>
        <position position="367"/>
    </location>
    <ligand>
        <name>Zn(2+)</name>
        <dbReference type="ChEBI" id="CHEBI:29105"/>
        <label>2</label>
    </ligand>
</feature>
<keyword evidence="5 10" id="KW-0479">Metal-binding</keyword>